<dbReference type="SUPFAM" id="SSF63380">
    <property type="entry name" value="Riboflavin synthase domain-like"/>
    <property type="match status" value="1"/>
</dbReference>
<evidence type="ECO:0000256" key="3">
    <source>
        <dbReference type="ARBA" id="ARBA00022630"/>
    </source>
</evidence>
<dbReference type="EMBL" id="CP071446">
    <property type="protein sequence ID" value="QTA38310.1"/>
    <property type="molecule type" value="Genomic_DNA"/>
</dbReference>
<dbReference type="PROSITE" id="PS51384">
    <property type="entry name" value="FAD_FR"/>
    <property type="match status" value="1"/>
</dbReference>
<keyword evidence="4" id="KW-0001">2Fe-2S</keyword>
<dbReference type="InterPro" id="IPR008333">
    <property type="entry name" value="Cbr1-like_FAD-bd_dom"/>
</dbReference>
<dbReference type="Gene3D" id="2.40.30.10">
    <property type="entry name" value="Translation factors"/>
    <property type="match status" value="1"/>
</dbReference>
<dbReference type="Pfam" id="PF10418">
    <property type="entry name" value="DHODB_Fe-S_bind"/>
    <property type="match status" value="1"/>
</dbReference>
<comment type="cofactor">
    <cofactor evidence="10">
        <name>[2Fe-2S] cluster</name>
        <dbReference type="ChEBI" id="CHEBI:190135"/>
    </cofactor>
</comment>
<dbReference type="InterPro" id="IPR037117">
    <property type="entry name" value="Dihydroorotate_DH_ele_sf"/>
</dbReference>
<dbReference type="PANTHER" id="PTHR43513">
    <property type="entry name" value="DIHYDROOROTATE DEHYDROGENASE B (NAD(+)), ELECTRON TRANSFER SUBUNIT"/>
    <property type="match status" value="1"/>
</dbReference>
<keyword evidence="5" id="KW-0479">Metal-binding</keyword>
<keyword evidence="13" id="KW-1185">Reference proteome</keyword>
<evidence type="ECO:0000256" key="2">
    <source>
        <dbReference type="ARBA" id="ARBA00022448"/>
    </source>
</evidence>
<dbReference type="InterPro" id="IPR012165">
    <property type="entry name" value="Cyt_c3_hydrogenase_gsu"/>
</dbReference>
<organism evidence="12 13">
    <name type="scientific">Thermosipho ferrireducens</name>
    <dbReference type="NCBI Taxonomy" id="2571116"/>
    <lineage>
        <taxon>Bacteria</taxon>
        <taxon>Thermotogati</taxon>
        <taxon>Thermotogota</taxon>
        <taxon>Thermotogae</taxon>
        <taxon>Thermotogales</taxon>
        <taxon>Fervidobacteriaceae</taxon>
        <taxon>Thermosipho</taxon>
    </lineage>
</organism>
<dbReference type="InterPro" id="IPR019480">
    <property type="entry name" value="Dihydroorotate_DH_Fe-S-bd"/>
</dbReference>
<dbReference type="InterPro" id="IPR050353">
    <property type="entry name" value="PyrK_electron_transfer"/>
</dbReference>
<evidence type="ECO:0000256" key="10">
    <source>
        <dbReference type="ARBA" id="ARBA00034078"/>
    </source>
</evidence>
<keyword evidence="2" id="KW-0813">Transport</keyword>
<reference evidence="12 13" key="1">
    <citation type="submission" date="2021-03" db="EMBL/GenBank/DDBJ databases">
        <title>Thermosipho ferrireducens sp.nov., an anaerobic thermophilic iron-reducing bacterium isolated from a deep-sea hydrothermal sulfide deposits.</title>
        <authorList>
            <person name="Zeng X."/>
            <person name="Chen Y."/>
            <person name="Shao Z."/>
        </authorList>
    </citation>
    <scope>NUCLEOTIDE SEQUENCE [LARGE SCALE GENOMIC DNA]</scope>
    <source>
        <strain evidence="12 13">JL129W03</strain>
    </source>
</reference>
<evidence type="ECO:0000256" key="6">
    <source>
        <dbReference type="ARBA" id="ARBA00022827"/>
    </source>
</evidence>
<evidence type="ECO:0000256" key="8">
    <source>
        <dbReference type="ARBA" id="ARBA00023004"/>
    </source>
</evidence>
<name>A0ABX7SAJ8_9BACT</name>
<dbReference type="PIRSF" id="PIRSF006816">
    <property type="entry name" value="Cyc3_hyd_g"/>
    <property type="match status" value="1"/>
</dbReference>
<dbReference type="RefSeq" id="WP_207567029.1">
    <property type="nucleotide sequence ID" value="NZ_CP071446.1"/>
</dbReference>
<keyword evidence="7" id="KW-0249">Electron transport</keyword>
<sequence length="233" mass="26364">MKSLVTKIQTTENYIIMEVETEHILKIEPGQFVMINIKGFVFPKPFSPMDQKGKKMVFLIAVVGEMTSEMKKLKPGDHIEIRGPLGTPFIEKIDRNRQYILIGGDCGSAPLIHFKNIYPELVKKEIYGFVTPEIKQILTNDNLHIDKVEGMSPLKKVEKFINKDDAILICGSTNFIKAAKKKFKDYLIYGSLEERMGCGIGMCKGCPVKTKSGIKMICKDGPIFNLSEVELEW</sequence>
<evidence type="ECO:0000259" key="11">
    <source>
        <dbReference type="PROSITE" id="PS51384"/>
    </source>
</evidence>
<evidence type="ECO:0000256" key="1">
    <source>
        <dbReference type="ARBA" id="ARBA00006422"/>
    </source>
</evidence>
<comment type="similarity">
    <text evidence="1">Belongs to the PyrK family.</text>
</comment>
<dbReference type="Pfam" id="PF00970">
    <property type="entry name" value="FAD_binding_6"/>
    <property type="match status" value="1"/>
</dbReference>
<proteinExistence type="inferred from homology"/>
<dbReference type="InterPro" id="IPR017938">
    <property type="entry name" value="Riboflavin_synthase-like_b-brl"/>
</dbReference>
<protein>
    <recommendedName>
        <fullName evidence="11">FAD-binding FR-type domain-containing protein</fullName>
    </recommendedName>
</protein>
<dbReference type="PANTHER" id="PTHR43513:SF3">
    <property type="entry name" value="DIHYDROOROTATE DEHYDROGENASE B (NAD(+)), ELECTRON TRANSFER SUBUNIT-RELATED"/>
    <property type="match status" value="1"/>
</dbReference>
<accession>A0ABX7SAJ8</accession>
<dbReference type="SUPFAM" id="SSF52343">
    <property type="entry name" value="Ferredoxin reductase-like, C-terminal NADP-linked domain"/>
    <property type="match status" value="1"/>
</dbReference>
<evidence type="ECO:0000313" key="13">
    <source>
        <dbReference type="Proteomes" id="UP000671862"/>
    </source>
</evidence>
<dbReference type="Gene3D" id="2.10.240.10">
    <property type="entry name" value="Dihydroorotate dehydrogenase, electron transfer subunit"/>
    <property type="match status" value="1"/>
</dbReference>
<dbReference type="InterPro" id="IPR017927">
    <property type="entry name" value="FAD-bd_FR_type"/>
</dbReference>
<evidence type="ECO:0000313" key="12">
    <source>
        <dbReference type="EMBL" id="QTA38310.1"/>
    </source>
</evidence>
<gene>
    <name evidence="12" type="ORF">JYK00_01875</name>
</gene>
<evidence type="ECO:0000256" key="7">
    <source>
        <dbReference type="ARBA" id="ARBA00022982"/>
    </source>
</evidence>
<keyword evidence="8" id="KW-0408">Iron</keyword>
<keyword evidence="9" id="KW-0411">Iron-sulfur</keyword>
<keyword evidence="6" id="KW-0274">FAD</keyword>
<evidence type="ECO:0000256" key="4">
    <source>
        <dbReference type="ARBA" id="ARBA00022714"/>
    </source>
</evidence>
<keyword evidence="3" id="KW-0285">Flavoprotein</keyword>
<evidence type="ECO:0000256" key="5">
    <source>
        <dbReference type="ARBA" id="ARBA00022723"/>
    </source>
</evidence>
<evidence type="ECO:0000256" key="9">
    <source>
        <dbReference type="ARBA" id="ARBA00023014"/>
    </source>
</evidence>
<dbReference type="InterPro" id="IPR039261">
    <property type="entry name" value="FNR_nucleotide-bd"/>
</dbReference>
<dbReference type="Proteomes" id="UP000671862">
    <property type="component" value="Chromosome"/>
</dbReference>
<feature type="domain" description="FAD-binding FR-type" evidence="11">
    <location>
        <begin position="1"/>
        <end position="91"/>
    </location>
</feature>